<dbReference type="EMBL" id="QRBI01000112">
    <property type="protein sequence ID" value="RMC10159.1"/>
    <property type="molecule type" value="Genomic_DNA"/>
</dbReference>
<name>A0A3M0KAE7_HIRRU</name>
<dbReference type="AlphaFoldDB" id="A0A3M0KAE7"/>
<evidence type="ECO:0000313" key="1">
    <source>
        <dbReference type="EMBL" id="RMC10159.1"/>
    </source>
</evidence>
<protein>
    <submittedName>
        <fullName evidence="1">Uncharacterized protein</fullName>
    </submittedName>
</protein>
<keyword evidence="2" id="KW-1185">Reference proteome</keyword>
<proteinExistence type="predicted"/>
<organism evidence="1 2">
    <name type="scientific">Hirundo rustica rustica</name>
    <dbReference type="NCBI Taxonomy" id="333673"/>
    <lineage>
        <taxon>Eukaryota</taxon>
        <taxon>Metazoa</taxon>
        <taxon>Chordata</taxon>
        <taxon>Craniata</taxon>
        <taxon>Vertebrata</taxon>
        <taxon>Euteleostomi</taxon>
        <taxon>Archelosauria</taxon>
        <taxon>Archosauria</taxon>
        <taxon>Dinosauria</taxon>
        <taxon>Saurischia</taxon>
        <taxon>Theropoda</taxon>
        <taxon>Coelurosauria</taxon>
        <taxon>Aves</taxon>
        <taxon>Neognathae</taxon>
        <taxon>Neoaves</taxon>
        <taxon>Telluraves</taxon>
        <taxon>Australaves</taxon>
        <taxon>Passeriformes</taxon>
        <taxon>Sylvioidea</taxon>
        <taxon>Hirundinidae</taxon>
        <taxon>Hirundo</taxon>
    </lineage>
</organism>
<gene>
    <name evidence="1" type="ORF">DUI87_12958</name>
</gene>
<accession>A0A3M0KAE7</accession>
<evidence type="ECO:0000313" key="2">
    <source>
        <dbReference type="Proteomes" id="UP000269221"/>
    </source>
</evidence>
<reference evidence="1 2" key="1">
    <citation type="submission" date="2018-07" db="EMBL/GenBank/DDBJ databases">
        <title>A high quality draft genome assembly of the barn swallow (H. rustica rustica).</title>
        <authorList>
            <person name="Formenti G."/>
            <person name="Chiara M."/>
            <person name="Poveda L."/>
            <person name="Francoijs K.-J."/>
            <person name="Bonisoli-Alquati A."/>
            <person name="Canova L."/>
            <person name="Gianfranceschi L."/>
            <person name="Horner D.S."/>
            <person name="Saino N."/>
        </authorList>
    </citation>
    <scope>NUCLEOTIDE SEQUENCE [LARGE SCALE GENOMIC DNA]</scope>
    <source>
        <strain evidence="1">Chelidonia</strain>
        <tissue evidence="1">Blood</tissue>
    </source>
</reference>
<comment type="caution">
    <text evidence="1">The sequence shown here is derived from an EMBL/GenBank/DDBJ whole genome shotgun (WGS) entry which is preliminary data.</text>
</comment>
<dbReference type="Proteomes" id="UP000269221">
    <property type="component" value="Unassembled WGS sequence"/>
</dbReference>
<sequence length="93" mass="10257">MESGQASGQLPPKGGEQQAQLNVTCLSLAKGKKEKDLPTGNSRSFKWYFSKLQSTISVVRTNANIPTNADRSLSLPKKFPGPDLENYSTFFYN</sequence>